<dbReference type="RefSeq" id="WP_189586765.1">
    <property type="nucleotide sequence ID" value="NZ_BMYV01000003.1"/>
</dbReference>
<evidence type="ECO:0008006" key="4">
    <source>
        <dbReference type="Google" id="ProtNLM"/>
    </source>
</evidence>
<proteinExistence type="predicted"/>
<gene>
    <name evidence="2" type="ORF">GCM10011309_25180</name>
</gene>
<dbReference type="AlphaFoldDB" id="A0A918KS70"/>
<reference evidence="2 3" key="1">
    <citation type="journal article" date="2014" name="Int. J. Syst. Evol. Microbiol.">
        <title>Complete genome sequence of Corynebacterium casei LMG S-19264T (=DSM 44701T), isolated from a smear-ripened cheese.</title>
        <authorList>
            <consortium name="US DOE Joint Genome Institute (JGI-PGF)"/>
            <person name="Walter F."/>
            <person name="Albersmeier A."/>
            <person name="Kalinowski J."/>
            <person name="Ruckert C."/>
        </authorList>
    </citation>
    <scope>NUCLEOTIDE SEQUENCE [LARGE SCALE GENOMIC DNA]</scope>
    <source>
        <strain evidence="2 3">KCTC 23968</strain>
    </source>
</reference>
<sequence>MLGHRYIIAAAVAGSLSNAAFASSKPLSKSERVVCQSLRGCAEILERHDASEFDYAVLQREFERFGISGRNALFDILESDAGNPDIASMILSLGPLSPAEIERLNRMWSLRNAAQILPLLKNASDARDKILLTLGHADPNVREAARQAMMSWPDDAFKAPPGNDIVAPLMMALINDPMTIAAPFVERAKVGAHADLFSTLLRSGDVDLVIAAYKALYRENPKQAFQLLLSEMRRIESPEQARAIGDMLAERHAQRNDGFYLKFAQDIFADSSFPIPARAAGLHAVLRSRNSKAILAIPRESAPFAFLLSQQNFITQDIYMPALTLAGQTKAIADVVRIAQSEKWVNRDRITQSLKATPFYDAAVRDLIRSDDIRSVRAGIKLASLKHTADIKSQINHPVSEIAITAKRTLKLPTKETRPKRACRLAPYDMDRVTEQMPFFDSAWFRTQNGARISATRDALISAHPTSRGWLAGYDLSALRSNTSVSGGGLVIYDNKTGDSRHVGDFVSPIAVLPDRHLNLGQTTFRFWIVDSWGGDSDDTSLYRLDMSARAEAVKHIGILPHNAKEFSVAPNGDFLVTFLNLDNGAGSKQPPLRYSANGTVSLACAPRLAPRSSQSLN</sequence>
<organism evidence="2 3">
    <name type="scientific">Litorimonas cladophorae</name>
    <dbReference type="NCBI Taxonomy" id="1220491"/>
    <lineage>
        <taxon>Bacteria</taxon>
        <taxon>Pseudomonadati</taxon>
        <taxon>Pseudomonadota</taxon>
        <taxon>Alphaproteobacteria</taxon>
        <taxon>Maricaulales</taxon>
        <taxon>Robiginitomaculaceae</taxon>
    </lineage>
</organism>
<dbReference type="Proteomes" id="UP000600865">
    <property type="component" value="Unassembled WGS sequence"/>
</dbReference>
<name>A0A918KS70_9PROT</name>
<evidence type="ECO:0000256" key="1">
    <source>
        <dbReference type="SAM" id="SignalP"/>
    </source>
</evidence>
<dbReference type="EMBL" id="BMYV01000003">
    <property type="protein sequence ID" value="GGX74014.1"/>
    <property type="molecule type" value="Genomic_DNA"/>
</dbReference>
<evidence type="ECO:0000313" key="3">
    <source>
        <dbReference type="Proteomes" id="UP000600865"/>
    </source>
</evidence>
<keyword evidence="1" id="KW-0732">Signal</keyword>
<feature type="chain" id="PRO_5036949878" description="HEAT repeat domain-containing protein" evidence="1">
    <location>
        <begin position="23"/>
        <end position="618"/>
    </location>
</feature>
<keyword evidence="3" id="KW-1185">Reference proteome</keyword>
<accession>A0A918KS70</accession>
<comment type="caution">
    <text evidence="2">The sequence shown here is derived from an EMBL/GenBank/DDBJ whole genome shotgun (WGS) entry which is preliminary data.</text>
</comment>
<evidence type="ECO:0000313" key="2">
    <source>
        <dbReference type="EMBL" id="GGX74014.1"/>
    </source>
</evidence>
<protein>
    <recommendedName>
        <fullName evidence="4">HEAT repeat domain-containing protein</fullName>
    </recommendedName>
</protein>
<feature type="signal peptide" evidence="1">
    <location>
        <begin position="1"/>
        <end position="22"/>
    </location>
</feature>